<sequence>MDSRVSSGRQASTSSFAGNLAMHLATPGLSGPMATQPTRRSSWIICRSVFDSREGFQARGFPRGFPTPDITGQDWRAFRAHLVAWEHSARRAAERSSRLQRPPYPPLVSGNSWAHPLAEPEAGCLLLARRDDMAGLTGAVILIAIHDNAVGSVGYILNKSSDLYLGDLPLVDPVPGFQEAFGNQRMQVGGEVHQDRVTLLHRFVGVRGSRKIAEGMFMGGLSDAIRLVSGGMLRAQDFTLVLGMCGWRPGQLVAEIAEGWWHVIAASPDLVLPSPAPPPTCGADNSAESSSSSSPHASETGPTLPSSPRFSGDQKQQQQQQQAPSHRDQGHESCGSEADEDDEVPPGASEGRSKGRRRRPTAESTMYRRIARLAVRGARRREAASG</sequence>
<organism evidence="3 4">
    <name type="scientific">Volvox reticuliferus</name>
    <dbReference type="NCBI Taxonomy" id="1737510"/>
    <lineage>
        <taxon>Eukaryota</taxon>
        <taxon>Viridiplantae</taxon>
        <taxon>Chlorophyta</taxon>
        <taxon>core chlorophytes</taxon>
        <taxon>Chlorophyceae</taxon>
        <taxon>CS clade</taxon>
        <taxon>Chlamydomonadales</taxon>
        <taxon>Volvocaceae</taxon>
        <taxon>Volvox</taxon>
    </lineage>
</organism>
<dbReference type="AlphaFoldDB" id="A0A8J4LY55"/>
<evidence type="ECO:0000313" key="2">
    <source>
        <dbReference type="EMBL" id="GIL79512.1"/>
    </source>
</evidence>
<dbReference type="PANTHER" id="PTHR31984:SF17">
    <property type="entry name" value="TRANSCRIPTIONAL REGULATOR"/>
    <property type="match status" value="1"/>
</dbReference>
<dbReference type="SUPFAM" id="SSF143456">
    <property type="entry name" value="VC0467-like"/>
    <property type="match status" value="1"/>
</dbReference>
<keyword evidence="5" id="KW-1185">Reference proteome</keyword>
<dbReference type="InterPro" id="IPR003774">
    <property type="entry name" value="AlgH-like"/>
</dbReference>
<dbReference type="PANTHER" id="PTHR31984">
    <property type="entry name" value="TRANSPORTER, PUTATIVE (DUF179)-RELATED"/>
    <property type="match status" value="1"/>
</dbReference>
<name>A0A8J4LY55_9CHLO</name>
<gene>
    <name evidence="2" type="ORF">Vretifemale_8832</name>
    <name evidence="3" type="ORF">Vretimale_18347</name>
</gene>
<feature type="region of interest" description="Disordered" evidence="1">
    <location>
        <begin position="275"/>
        <end position="386"/>
    </location>
</feature>
<feature type="compositionally biased region" description="Low complexity" evidence="1">
    <location>
        <begin position="286"/>
        <end position="299"/>
    </location>
</feature>
<evidence type="ECO:0000313" key="3">
    <source>
        <dbReference type="EMBL" id="GIM15631.1"/>
    </source>
</evidence>
<evidence type="ECO:0000256" key="1">
    <source>
        <dbReference type="SAM" id="MobiDB-lite"/>
    </source>
</evidence>
<protein>
    <recommendedName>
        <fullName evidence="6">YqgE/AlgH family protein</fullName>
    </recommendedName>
</protein>
<reference evidence="3" key="1">
    <citation type="journal article" date="2021" name="Proc. Natl. Acad. Sci. U.S.A.">
        <title>Three genomes in the algal genus Volvox reveal the fate of a haploid sex-determining region after a transition to homothallism.</title>
        <authorList>
            <person name="Yamamoto K."/>
            <person name="Hamaji T."/>
            <person name="Kawai-Toyooka H."/>
            <person name="Matsuzaki R."/>
            <person name="Takahashi F."/>
            <person name="Nishimura Y."/>
            <person name="Kawachi M."/>
            <person name="Noguchi H."/>
            <person name="Minakuchi Y."/>
            <person name="Umen J.G."/>
            <person name="Toyoda A."/>
            <person name="Nozaki H."/>
        </authorList>
    </citation>
    <scope>NUCLEOTIDE SEQUENCE</scope>
    <source>
        <strain evidence="3">NIES-3785</strain>
        <strain evidence="2">NIES-3786</strain>
    </source>
</reference>
<dbReference type="OrthoDB" id="272750at2759"/>
<comment type="caution">
    <text evidence="3">The sequence shown here is derived from an EMBL/GenBank/DDBJ whole genome shotgun (WGS) entry which is preliminary data.</text>
</comment>
<feature type="compositionally biased region" description="Polar residues" evidence="1">
    <location>
        <begin position="300"/>
        <end position="309"/>
    </location>
</feature>
<accession>A0A8J4LY55</accession>
<dbReference type="Gene3D" id="3.40.1740.10">
    <property type="entry name" value="VC0467-like"/>
    <property type="match status" value="1"/>
</dbReference>
<evidence type="ECO:0000313" key="4">
    <source>
        <dbReference type="Proteomes" id="UP000722791"/>
    </source>
</evidence>
<dbReference type="Pfam" id="PF02622">
    <property type="entry name" value="DUF179"/>
    <property type="match status" value="1"/>
</dbReference>
<dbReference type="EMBL" id="BNCQ01000066">
    <property type="protein sequence ID" value="GIM15631.1"/>
    <property type="molecule type" value="Genomic_DNA"/>
</dbReference>
<dbReference type="EMBL" id="BNCP01000016">
    <property type="protein sequence ID" value="GIL79512.1"/>
    <property type="molecule type" value="Genomic_DNA"/>
</dbReference>
<proteinExistence type="predicted"/>
<evidence type="ECO:0000313" key="5">
    <source>
        <dbReference type="Proteomes" id="UP000747110"/>
    </source>
</evidence>
<dbReference type="Proteomes" id="UP000747110">
    <property type="component" value="Unassembled WGS sequence"/>
</dbReference>
<dbReference type="Proteomes" id="UP000722791">
    <property type="component" value="Unassembled WGS sequence"/>
</dbReference>
<evidence type="ECO:0008006" key="6">
    <source>
        <dbReference type="Google" id="ProtNLM"/>
    </source>
</evidence>